<evidence type="ECO:0000256" key="1">
    <source>
        <dbReference type="SAM" id="MobiDB-lite"/>
    </source>
</evidence>
<dbReference type="PANTHER" id="PTHR18964">
    <property type="entry name" value="ROK (REPRESSOR, ORF, KINASE) FAMILY"/>
    <property type="match status" value="1"/>
</dbReference>
<dbReference type="InterPro" id="IPR036388">
    <property type="entry name" value="WH-like_DNA-bd_sf"/>
</dbReference>
<evidence type="ECO:0000313" key="4">
    <source>
        <dbReference type="Proteomes" id="UP000271137"/>
    </source>
</evidence>
<dbReference type="Gene3D" id="3.30.420.40">
    <property type="match status" value="2"/>
</dbReference>
<comment type="caution">
    <text evidence="2">The sequence shown here is derived from an EMBL/GenBank/DDBJ whole genome shotgun (WGS) entry which is preliminary data.</text>
</comment>
<organism evidence="2 5">
    <name type="scientific">Variovorax beijingensis</name>
    <dbReference type="NCBI Taxonomy" id="2496117"/>
    <lineage>
        <taxon>Bacteria</taxon>
        <taxon>Pseudomonadati</taxon>
        <taxon>Pseudomonadota</taxon>
        <taxon>Betaproteobacteria</taxon>
        <taxon>Burkholderiales</taxon>
        <taxon>Comamonadaceae</taxon>
        <taxon>Variovorax</taxon>
    </lineage>
</organism>
<dbReference type="CDD" id="cd23763">
    <property type="entry name" value="ASKHA_ATPase_ROK"/>
    <property type="match status" value="1"/>
</dbReference>
<reference evidence="3 4" key="2">
    <citation type="submission" date="2018-12" db="EMBL/GenBank/DDBJ databases">
        <title>The genome sequences of strain 502.</title>
        <authorList>
            <person name="Gao J."/>
            <person name="Sun J."/>
        </authorList>
    </citation>
    <scope>NUCLEOTIDE SEQUENCE [LARGE SCALE GENOMIC DNA]</scope>
    <source>
        <strain evidence="3 4">502</strain>
    </source>
</reference>
<gene>
    <name evidence="2" type="ORF">EH244_10330</name>
    <name evidence="3" type="ORF">EJO66_05470</name>
</gene>
<dbReference type="RefSeq" id="WP_124958293.1">
    <property type="nucleotide sequence ID" value="NZ_CBFHCE010000059.1"/>
</dbReference>
<evidence type="ECO:0000313" key="2">
    <source>
        <dbReference type="EMBL" id="RRH89960.1"/>
    </source>
</evidence>
<reference evidence="2 5" key="1">
    <citation type="submission" date="2018-11" db="EMBL/GenBank/DDBJ databases">
        <title>The genome of Variovorax sp T529.</title>
        <authorList>
            <person name="Gao J."/>
        </authorList>
    </citation>
    <scope>NUCLEOTIDE SEQUENCE [LARGE SCALE GENOMIC DNA]</scope>
    <source>
        <strain evidence="2 5">T529</strain>
    </source>
</reference>
<proteinExistence type="predicted"/>
<sequence length="409" mass="43487">MPDAEAAARSPDLLRPRGSNQVGMRQFNERVVLQALRVHTSLPKADLARLTGLSAQTIGLITARLEEDQLIVKQSRVRGRVGQPSVPLALNPDGAFAIGIKVGRRGAEWLLIDFTAQVRERHAISYDFPDADELLPAIARHIHRLRDGLGPLAARNVGAGLAAPFLLGGWHRTLGLSKAQSDLWNQMNLLDEVKARTDVPVSFARDTVAACVAELVGGRGHDLKSFLYIFVDTFVGGGLVIDSHLHTGAHGNAGALASLPMQPAQAGRGAALPPQVMAEASLWELEQRLQGEGLDPTAAYDDRALQAPFAAATQAWLGSASLALAHAIVSSTAVLDLADVVMDGSMSRSLLQALLEQTRAALARCNWEGLWPPQLHGGRVGAQACALGGAMLPLHANFAPDHDVFLKAA</sequence>
<evidence type="ECO:0000313" key="5">
    <source>
        <dbReference type="Proteomes" id="UP000271590"/>
    </source>
</evidence>
<name>A0A3P3EU84_9BURK</name>
<protein>
    <submittedName>
        <fullName evidence="2">ROK family transcriptional regulator</fullName>
    </submittedName>
</protein>
<dbReference type="InterPro" id="IPR043129">
    <property type="entry name" value="ATPase_NBD"/>
</dbReference>
<dbReference type="InterPro" id="IPR036390">
    <property type="entry name" value="WH_DNA-bd_sf"/>
</dbReference>
<evidence type="ECO:0000313" key="3">
    <source>
        <dbReference type="EMBL" id="RSZ41375.1"/>
    </source>
</evidence>
<keyword evidence="4" id="KW-1185">Reference proteome</keyword>
<dbReference type="Pfam" id="PF00480">
    <property type="entry name" value="ROK"/>
    <property type="match status" value="1"/>
</dbReference>
<dbReference type="AlphaFoldDB" id="A0A3P3EU84"/>
<dbReference type="EMBL" id="RQXU01000004">
    <property type="protein sequence ID" value="RRH89960.1"/>
    <property type="molecule type" value="Genomic_DNA"/>
</dbReference>
<dbReference type="GO" id="GO:0019262">
    <property type="term" value="P:N-acetylneuraminate catabolic process"/>
    <property type="evidence" value="ECO:0007669"/>
    <property type="project" value="TreeGrafter"/>
</dbReference>
<accession>A0A3P3EU84</accession>
<dbReference type="SUPFAM" id="SSF46785">
    <property type="entry name" value="Winged helix' DNA-binding domain"/>
    <property type="match status" value="1"/>
</dbReference>
<feature type="region of interest" description="Disordered" evidence="1">
    <location>
        <begin position="1"/>
        <end position="20"/>
    </location>
</feature>
<dbReference type="InterPro" id="IPR000600">
    <property type="entry name" value="ROK"/>
</dbReference>
<dbReference type="SUPFAM" id="SSF53067">
    <property type="entry name" value="Actin-like ATPase domain"/>
    <property type="match status" value="1"/>
</dbReference>
<dbReference type="Proteomes" id="UP000271590">
    <property type="component" value="Unassembled WGS sequence"/>
</dbReference>
<dbReference type="Proteomes" id="UP000271137">
    <property type="component" value="Unassembled WGS sequence"/>
</dbReference>
<dbReference type="GO" id="GO:0009384">
    <property type="term" value="F:N-acylmannosamine kinase activity"/>
    <property type="evidence" value="ECO:0007669"/>
    <property type="project" value="TreeGrafter"/>
</dbReference>
<dbReference type="Gene3D" id="1.10.10.10">
    <property type="entry name" value="Winged helix-like DNA-binding domain superfamily/Winged helix DNA-binding domain"/>
    <property type="match status" value="1"/>
</dbReference>
<dbReference type="PANTHER" id="PTHR18964:SF169">
    <property type="entry name" value="N-ACETYLMANNOSAMINE KINASE"/>
    <property type="match status" value="1"/>
</dbReference>
<dbReference type="EMBL" id="RXFQ01000003">
    <property type="protein sequence ID" value="RSZ41375.1"/>
    <property type="molecule type" value="Genomic_DNA"/>
</dbReference>